<dbReference type="NCBIfam" id="TIGR02532">
    <property type="entry name" value="IV_pilin_GFxxxE"/>
    <property type="match status" value="1"/>
</dbReference>
<dbReference type="InterPro" id="IPR012902">
    <property type="entry name" value="N_methyl_site"/>
</dbReference>
<comment type="caution">
    <text evidence="1">The sequence shown here is derived from an EMBL/GenBank/DDBJ whole genome shotgun (WGS) entry which is preliminary data.</text>
</comment>
<dbReference type="EMBL" id="JANQAO010000002">
    <property type="protein sequence ID" value="MDM5147403.1"/>
    <property type="molecule type" value="Genomic_DNA"/>
</dbReference>
<gene>
    <name evidence="1" type="ORF">NQX30_03335</name>
</gene>
<protein>
    <submittedName>
        <fullName evidence="1">Prepilin-type N-terminal cleavage/methylation domain-containing protein</fullName>
    </submittedName>
</protein>
<accession>A0ABT7QL08</accession>
<reference evidence="1" key="2">
    <citation type="journal article" date="2023" name="Microbiome">
        <title>Synthase-selected sorting approach identifies a beta-lactone synthase in a nudibranch symbiotic bacterium.</title>
        <authorList>
            <person name="Dzunkova M."/>
            <person name="La Clair J.J."/>
            <person name="Tyml T."/>
            <person name="Doud D."/>
            <person name="Schulz F."/>
            <person name="Piquer-Esteban S."/>
            <person name="Porcel Sanchis D."/>
            <person name="Osborn A."/>
            <person name="Robinson D."/>
            <person name="Louie K.B."/>
            <person name="Bowen B.P."/>
            <person name="Bowers R.M."/>
            <person name="Lee J."/>
            <person name="Arnau V."/>
            <person name="Diaz-Villanueva W."/>
            <person name="Stepanauskas R."/>
            <person name="Gosliner T."/>
            <person name="Date S.V."/>
            <person name="Northen T.R."/>
            <person name="Cheng J.F."/>
            <person name="Burkart M.D."/>
            <person name="Woyke T."/>
        </authorList>
    </citation>
    <scope>NUCLEOTIDE SEQUENCE</scope>
    <source>
        <strain evidence="1">Df01</strain>
    </source>
</reference>
<evidence type="ECO:0000313" key="1">
    <source>
        <dbReference type="EMBL" id="MDM5147403.1"/>
    </source>
</evidence>
<dbReference type="InterPro" id="IPR045584">
    <property type="entry name" value="Pilin-like"/>
</dbReference>
<name>A0ABT7QL08_9GAMM</name>
<proteinExistence type="predicted"/>
<dbReference type="SUPFAM" id="SSF54523">
    <property type="entry name" value="Pili subunits"/>
    <property type="match status" value="1"/>
</dbReference>
<evidence type="ECO:0000313" key="2">
    <source>
        <dbReference type="Proteomes" id="UP001168167"/>
    </source>
</evidence>
<sequence length="357" mass="39078">MINQRGYNIVEMSIALVVLALLLGGGLVPLQRYYEDKNNQKTESLMNAAQDAVVSYSVRHRTVVRELEDHGGFNYVLAAGRPYLPCPDIDNDGAEDRVDVPNSALFGADLLTRGVCQEQKGALPWKTLGLPDTDTWGNRLTYLVDEAFSSSLIGFDSKTQADVFDVRRPLDYSSGEGRYQLRDSQDDAGAIICKVTDISLDTSREECGFIYNLWAGVVLPGHTTMVTIGARVFDNTVEPNGVVEGMPFVIVSHGRNGYGAIGRNGNCRDVLLGAVEEQENAYLNPTHSMVSRTNSPCPNNDVAGGILSRFVDSVHGNRGGEKRNFDDIVAWMSSDQLMGSLLRHGVFPVTPLDFLPE</sequence>
<reference evidence="1" key="1">
    <citation type="submission" date="2022-08" db="EMBL/GenBank/DDBJ databases">
        <authorList>
            <person name="Dzunkova M."/>
            <person name="La Clair J."/>
            <person name="Tyml T."/>
            <person name="Doud D."/>
            <person name="Schulz F."/>
            <person name="Piquer S."/>
            <person name="Porcel Sanchis D."/>
            <person name="Osborn A."/>
            <person name="Robinson D."/>
            <person name="Louie K.B."/>
            <person name="Bowen B.P."/>
            <person name="Bowers R."/>
            <person name="Lee J."/>
            <person name="Arnau Llombart V."/>
            <person name="Diaz Villanueva W."/>
            <person name="Gosliner T."/>
            <person name="Northen T."/>
            <person name="Cheng J.-F."/>
            <person name="Burkart M.D."/>
            <person name="Woyke T."/>
        </authorList>
    </citation>
    <scope>NUCLEOTIDE SEQUENCE</scope>
    <source>
        <strain evidence="1">Df01</strain>
    </source>
</reference>
<organism evidence="1 2">
    <name type="scientific">Candidatus Doriopsillibacter californiensis</name>
    <dbReference type="NCBI Taxonomy" id="2970740"/>
    <lineage>
        <taxon>Bacteria</taxon>
        <taxon>Pseudomonadati</taxon>
        <taxon>Pseudomonadota</taxon>
        <taxon>Gammaproteobacteria</taxon>
        <taxon>Candidatus Tethybacterales</taxon>
        <taxon>Candidatus Persebacteraceae</taxon>
        <taxon>Candidatus Doriopsillibacter</taxon>
    </lineage>
</organism>
<dbReference type="Proteomes" id="UP001168167">
    <property type="component" value="Unassembled WGS sequence"/>
</dbReference>
<keyword evidence="2" id="KW-1185">Reference proteome</keyword>